<proteinExistence type="predicted"/>
<evidence type="ECO:0000313" key="2">
    <source>
        <dbReference type="Proteomes" id="UP001456344"/>
    </source>
</evidence>
<name>A0ACD5BBX9_9PSEU</name>
<reference evidence="1" key="1">
    <citation type="submission" date="2023-10" db="EMBL/GenBank/DDBJ databases">
        <title>Whole genome sequencing of actinobacterial strain Amycolatopsis sp. (BCA-696) identifies the underlying plant growth-promoting genes.</title>
        <authorList>
            <person name="Gandham P."/>
            <person name="Vadla N."/>
            <person name="Saji A."/>
            <person name="Srinivas V."/>
            <person name="Ruperao P."/>
            <person name="Selvanayagam S."/>
            <person name="Saxena R.K."/>
            <person name="Rathore A."/>
            <person name="Gopalakrishnan S."/>
            <person name="Thakur V."/>
        </authorList>
    </citation>
    <scope>NUCLEOTIDE SEQUENCE</scope>
    <source>
        <strain evidence="1">BCA-696</strain>
    </source>
</reference>
<evidence type="ECO:0000313" key="1">
    <source>
        <dbReference type="EMBL" id="WYW16856.1"/>
    </source>
</evidence>
<sequence>MSLEASETTSAPSPVTWEKVDLRIVTILRYEPPVESLDSPHSAKLELTGAGGLEGPGTPRLPAVKRNSRRISWISTLISVIDGGSDRIDHHPCPRCEKNRSEVRYLGYPETRLATVYLWCTACLHGIQISRARAPEGMTLYQIKDPASADGIPDFVRHQP</sequence>
<dbReference type="EMBL" id="CP150484">
    <property type="protein sequence ID" value="WYW16856.1"/>
    <property type="molecule type" value="Genomic_DNA"/>
</dbReference>
<protein>
    <submittedName>
        <fullName evidence="1">Uncharacterized protein</fullName>
    </submittedName>
</protein>
<dbReference type="Proteomes" id="UP001456344">
    <property type="component" value="Chromosome"/>
</dbReference>
<keyword evidence="2" id="KW-1185">Reference proteome</keyword>
<organism evidence="1 2">
    <name type="scientific">Amycolatopsis coloradensis</name>
    <dbReference type="NCBI Taxonomy" id="76021"/>
    <lineage>
        <taxon>Bacteria</taxon>
        <taxon>Bacillati</taxon>
        <taxon>Actinomycetota</taxon>
        <taxon>Actinomycetes</taxon>
        <taxon>Pseudonocardiales</taxon>
        <taxon>Pseudonocardiaceae</taxon>
        <taxon>Amycolatopsis</taxon>
    </lineage>
</organism>
<gene>
    <name evidence="1" type="ORF">LCL61_14985</name>
</gene>
<accession>A0ACD5BBX9</accession>